<feature type="compositionally biased region" description="Low complexity" evidence="1">
    <location>
        <begin position="1"/>
        <end position="18"/>
    </location>
</feature>
<reference evidence="2 3" key="1">
    <citation type="submission" date="2021-05" db="EMBL/GenBank/DDBJ databases">
        <title>Novel species in genus Cellulomonas.</title>
        <authorList>
            <person name="Zhang G."/>
        </authorList>
    </citation>
    <scope>NUCLEOTIDE SEQUENCE [LARGE SCALE GENOMIC DNA]</scope>
    <source>
        <strain evidence="3">zg-ZUI157</strain>
    </source>
</reference>
<feature type="region of interest" description="Disordered" evidence="1">
    <location>
        <begin position="1"/>
        <end position="31"/>
    </location>
</feature>
<dbReference type="RefSeq" id="WP_208196657.1">
    <property type="nucleotide sequence ID" value="NZ_CP076023.1"/>
</dbReference>
<keyword evidence="3" id="KW-1185">Reference proteome</keyword>
<dbReference type="EMBL" id="CP076023">
    <property type="protein sequence ID" value="QWC16084.1"/>
    <property type="molecule type" value="Genomic_DNA"/>
</dbReference>
<evidence type="ECO:0000313" key="2">
    <source>
        <dbReference type="EMBL" id="QWC16084.1"/>
    </source>
</evidence>
<proteinExistence type="predicted"/>
<dbReference type="GO" id="GO:0016787">
    <property type="term" value="F:hydrolase activity"/>
    <property type="evidence" value="ECO:0007669"/>
    <property type="project" value="UniProtKB-KW"/>
</dbReference>
<organism evidence="2 3">
    <name type="scientific">Cellulomonas dongxiuzhuiae</name>
    <dbReference type="NCBI Taxonomy" id="2819979"/>
    <lineage>
        <taxon>Bacteria</taxon>
        <taxon>Bacillati</taxon>
        <taxon>Actinomycetota</taxon>
        <taxon>Actinomycetes</taxon>
        <taxon>Micrococcales</taxon>
        <taxon>Cellulomonadaceae</taxon>
        <taxon>Cellulomonas</taxon>
    </lineage>
</organism>
<name>A0ABX8GLG1_9CELL</name>
<dbReference type="Proteomes" id="UP000679335">
    <property type="component" value="Chromosome"/>
</dbReference>
<sequence>MAEPPLLLRSDPDPSWLPAGSRADVMLGEPPADEPTGLVRLMVLRGNEFFCMMREPDGRLDIPTRHVAEGEDPHDTAHALASVVLGPDAEVRPWGYVRNFVPTPSNDYPWPSPVACFTVWRPMSGAPVVPGLWCARIELGTRHWWPLAEQAARGPHPDKSGSQSCTNKVVADFQSRRDLDNSGIGNYICISTNRE</sequence>
<gene>
    <name evidence="2" type="ORF">KKR89_17905</name>
</gene>
<protein>
    <submittedName>
        <fullName evidence="2">NUDIX hydrolase</fullName>
    </submittedName>
</protein>
<evidence type="ECO:0000256" key="1">
    <source>
        <dbReference type="SAM" id="MobiDB-lite"/>
    </source>
</evidence>
<accession>A0ABX8GLG1</accession>
<keyword evidence="2" id="KW-0378">Hydrolase</keyword>
<evidence type="ECO:0000313" key="3">
    <source>
        <dbReference type="Proteomes" id="UP000679335"/>
    </source>
</evidence>